<dbReference type="EMBL" id="FLRB01000006">
    <property type="protein sequence ID" value="SBT20299.1"/>
    <property type="molecule type" value="Genomic_DNA"/>
</dbReference>
<dbReference type="InterPro" id="IPR018772">
    <property type="entry name" value="Transcription_activator_HlyU"/>
</dbReference>
<organism evidence="1 4">
    <name type="scientific">Marinomonas gallaica</name>
    <dbReference type="NCBI Taxonomy" id="1806667"/>
    <lineage>
        <taxon>Bacteria</taxon>
        <taxon>Pseudomonadati</taxon>
        <taxon>Pseudomonadota</taxon>
        <taxon>Gammaproteobacteria</taxon>
        <taxon>Oceanospirillales</taxon>
        <taxon>Oceanospirillaceae</taxon>
        <taxon>Marinomonas</taxon>
    </lineage>
</organism>
<dbReference type="Pfam" id="PF10115">
    <property type="entry name" value="HlyU"/>
    <property type="match status" value="1"/>
</dbReference>
<name>A0A1C3JN15_9GAMM</name>
<dbReference type="Proteomes" id="UP000092871">
    <property type="component" value="Unassembled WGS sequence"/>
</dbReference>
<gene>
    <name evidence="1" type="ORF">MGA5115_00664</name>
    <name evidence="2" type="ORF">MGA5116_00882</name>
</gene>
<accession>A0A1C3JN15</accession>
<evidence type="ECO:0000313" key="4">
    <source>
        <dbReference type="Proteomes" id="UP000092871"/>
    </source>
</evidence>
<reference evidence="2 3" key="2">
    <citation type="submission" date="2016-06" db="EMBL/GenBank/DDBJ databases">
        <authorList>
            <person name="Rodrigo-Torres L."/>
            <person name="Arahal D.R."/>
        </authorList>
    </citation>
    <scope>NUCLEOTIDE SEQUENCE [LARGE SCALE GENOMIC DNA]</scope>
    <source>
        <strain evidence="2 3">CECT 5116</strain>
    </source>
</reference>
<dbReference type="AlphaFoldDB" id="A0A1C3JN15"/>
<proteinExistence type="predicted"/>
<dbReference type="EMBL" id="FLRA01000003">
    <property type="protein sequence ID" value="SBT16583.1"/>
    <property type="molecule type" value="Genomic_DNA"/>
</dbReference>
<protein>
    <submittedName>
        <fullName evidence="1">Transcriptional activator HlyU</fullName>
    </submittedName>
</protein>
<dbReference type="RefSeq" id="WP_067031847.1">
    <property type="nucleotide sequence ID" value="NZ_CP187511.1"/>
</dbReference>
<evidence type="ECO:0000313" key="3">
    <source>
        <dbReference type="Proteomes" id="UP000092840"/>
    </source>
</evidence>
<reference evidence="1 4" key="1">
    <citation type="submission" date="2016-06" db="EMBL/GenBank/DDBJ databases">
        <authorList>
            <person name="Kjaerup R.B."/>
            <person name="Dalgaard T.S."/>
            <person name="Juul-Madsen H.R."/>
        </authorList>
    </citation>
    <scope>NUCLEOTIDE SEQUENCE [LARGE SCALE GENOMIC DNA]</scope>
    <source>
        <strain evidence="1 4">CECT 5115</strain>
    </source>
</reference>
<dbReference type="OrthoDB" id="9800971at2"/>
<dbReference type="Proteomes" id="UP000092840">
    <property type="component" value="Unassembled WGS sequence"/>
</dbReference>
<keyword evidence="3" id="KW-1185">Reference proteome</keyword>
<evidence type="ECO:0000313" key="2">
    <source>
        <dbReference type="EMBL" id="SBT20299.1"/>
    </source>
</evidence>
<evidence type="ECO:0000313" key="1">
    <source>
        <dbReference type="EMBL" id="SBT16583.1"/>
    </source>
</evidence>
<sequence>MGFLSKITQMFSGDGTTSNVRTFDPVEHNGFIIIPTPQPDQGQYRVCATITKGEFEDQKVHTFIRSDLVASLDECVELTIRKAKLTIDQLGDQIF</sequence>